<protein>
    <submittedName>
        <fullName evidence="11">Uncharacterized protein</fullName>
    </submittedName>
</protein>
<dbReference type="Gene3D" id="2.60.120.920">
    <property type="match status" value="2"/>
</dbReference>
<organism evidence="11 12">
    <name type="scientific">Scophthalmus maximus</name>
    <name type="common">Turbot</name>
    <name type="synonym">Psetta maxima</name>
    <dbReference type="NCBI Taxonomy" id="52904"/>
    <lineage>
        <taxon>Eukaryota</taxon>
        <taxon>Metazoa</taxon>
        <taxon>Chordata</taxon>
        <taxon>Craniata</taxon>
        <taxon>Vertebrata</taxon>
        <taxon>Euteleostomi</taxon>
        <taxon>Actinopterygii</taxon>
        <taxon>Neopterygii</taxon>
        <taxon>Teleostei</taxon>
        <taxon>Neoteleostei</taxon>
        <taxon>Acanthomorphata</taxon>
        <taxon>Carangaria</taxon>
        <taxon>Pleuronectiformes</taxon>
        <taxon>Pleuronectoidei</taxon>
        <taxon>Scophthalmidae</taxon>
        <taxon>Scophthalmus</taxon>
    </lineage>
</organism>
<dbReference type="GO" id="GO:0006886">
    <property type="term" value="P:intracellular protein transport"/>
    <property type="evidence" value="ECO:0007669"/>
    <property type="project" value="InterPro"/>
</dbReference>
<dbReference type="PANTHER" id="PTHR24103">
    <property type="entry name" value="E3 UBIQUITIN-PROTEIN LIGASE TRIM"/>
    <property type="match status" value="1"/>
</dbReference>
<dbReference type="GO" id="GO:0008270">
    <property type="term" value="F:zinc ion binding"/>
    <property type="evidence" value="ECO:0007669"/>
    <property type="project" value="UniProtKB-KW"/>
</dbReference>
<feature type="coiled-coil region" evidence="7">
    <location>
        <begin position="441"/>
        <end position="478"/>
    </location>
</feature>
<dbReference type="Gene3D" id="3.30.160.60">
    <property type="entry name" value="Classic Zinc Finger"/>
    <property type="match status" value="2"/>
</dbReference>
<dbReference type="Gene3D" id="3.40.50.410">
    <property type="entry name" value="von Willebrand factor, type A domain"/>
    <property type="match status" value="1"/>
</dbReference>
<dbReference type="InterPro" id="IPR013320">
    <property type="entry name" value="ConA-like_dom_sf"/>
</dbReference>
<dbReference type="Pfam" id="PF04815">
    <property type="entry name" value="Sec23_helical"/>
    <property type="match status" value="1"/>
</dbReference>
<dbReference type="InterPro" id="IPR050143">
    <property type="entry name" value="TRIM/RBCC"/>
</dbReference>
<keyword evidence="4" id="KW-0862">Zinc</keyword>
<reference evidence="11 12" key="1">
    <citation type="submission" date="2017-12" db="EMBL/GenBank/DDBJ databases">
        <title>Integrating genomic resources of turbot (Scophthalmus maximus) in depth evaluation of genetic and physical mapping variation across individuals.</title>
        <authorList>
            <person name="Martinez P."/>
        </authorList>
    </citation>
    <scope>NUCLEOTIDE SEQUENCE [LARGE SCALE GENOMIC DNA]</scope>
</reference>
<dbReference type="SUPFAM" id="SSF53300">
    <property type="entry name" value="vWA-like"/>
    <property type="match status" value="1"/>
</dbReference>
<dbReference type="SMART" id="SM00336">
    <property type="entry name" value="BBOX"/>
    <property type="match status" value="2"/>
</dbReference>
<dbReference type="SUPFAM" id="SSF81811">
    <property type="entry name" value="Helical domain of Sec23/24"/>
    <property type="match status" value="1"/>
</dbReference>
<dbReference type="Gene3D" id="2.30.30.380">
    <property type="entry name" value="Zn-finger domain of Sec23/24"/>
    <property type="match status" value="1"/>
</dbReference>
<gene>
    <name evidence="11" type="ORF">SMAX5B_000233</name>
</gene>
<feature type="coiled-coil region" evidence="7">
    <location>
        <begin position="85"/>
        <end position="119"/>
    </location>
</feature>
<dbReference type="Pfam" id="PF04811">
    <property type="entry name" value="Sec23_trunk"/>
    <property type="match status" value="1"/>
</dbReference>
<dbReference type="Pfam" id="PF13765">
    <property type="entry name" value="PRY"/>
    <property type="match status" value="2"/>
</dbReference>
<keyword evidence="5" id="KW-0968">Cytoplasmic vesicle</keyword>
<evidence type="ECO:0000256" key="2">
    <source>
        <dbReference type="ARBA" id="ARBA00004397"/>
    </source>
</evidence>
<dbReference type="GO" id="GO:0030127">
    <property type="term" value="C:COPII vesicle coat"/>
    <property type="evidence" value="ECO:0007669"/>
    <property type="project" value="InterPro"/>
</dbReference>
<dbReference type="Proteomes" id="UP000246464">
    <property type="component" value="Chromosome 9"/>
</dbReference>
<dbReference type="SUPFAM" id="SSF81995">
    <property type="entry name" value="beta-sandwich domain of Sec23/24"/>
    <property type="match status" value="1"/>
</dbReference>
<accession>A0A2U9BWQ1</accession>
<feature type="domain" description="B30.2/SPRY" evidence="10">
    <location>
        <begin position="230"/>
        <end position="420"/>
    </location>
</feature>
<dbReference type="InterPro" id="IPR012990">
    <property type="entry name" value="Beta-sandwich_Sec23_24"/>
</dbReference>
<dbReference type="EMBL" id="CP026251">
    <property type="protein sequence ID" value="AWP07592.1"/>
    <property type="molecule type" value="Genomic_DNA"/>
</dbReference>
<evidence type="ECO:0000313" key="11">
    <source>
        <dbReference type="EMBL" id="AWP07592.1"/>
    </source>
</evidence>
<dbReference type="InterPro" id="IPR003879">
    <property type="entry name" value="Butyrophylin_SPRY"/>
</dbReference>
<dbReference type="InterPro" id="IPR036180">
    <property type="entry name" value="Gelsolin-like_dom_sf"/>
</dbReference>
<keyword evidence="7" id="KW-0175">Coiled coil</keyword>
<dbReference type="STRING" id="52904.ENSSMAP00000020469"/>
<evidence type="ECO:0000313" key="12">
    <source>
        <dbReference type="Proteomes" id="UP000246464"/>
    </source>
</evidence>
<feature type="coiled-coil region" evidence="7">
    <location>
        <begin position="502"/>
        <end position="547"/>
    </location>
</feature>
<dbReference type="InterPro" id="IPR000315">
    <property type="entry name" value="Znf_B-box"/>
</dbReference>
<feature type="compositionally biased region" description="Polar residues" evidence="8">
    <location>
        <begin position="771"/>
        <end position="780"/>
    </location>
</feature>
<dbReference type="Gene3D" id="3.40.20.10">
    <property type="entry name" value="Severin"/>
    <property type="match status" value="1"/>
</dbReference>
<dbReference type="Gene3D" id="2.60.40.1670">
    <property type="entry name" value="beta-sandwich domain of Sec23/24"/>
    <property type="match status" value="1"/>
</dbReference>
<dbReference type="SUPFAM" id="SSF49899">
    <property type="entry name" value="Concanavalin A-like lectins/glucanases"/>
    <property type="match status" value="2"/>
</dbReference>
<dbReference type="Pfam" id="PF00622">
    <property type="entry name" value="SPRY"/>
    <property type="match status" value="2"/>
</dbReference>
<dbReference type="InterPro" id="IPR006896">
    <property type="entry name" value="Sec23/24_trunk_dom"/>
</dbReference>
<name>A0A2U9BWQ1_SCOMX</name>
<dbReference type="Pfam" id="PF00643">
    <property type="entry name" value="zf-B_box"/>
    <property type="match status" value="1"/>
</dbReference>
<dbReference type="FunFam" id="2.60.120.920:FF:000004">
    <property type="entry name" value="Butyrophilin subfamily 1 member A1"/>
    <property type="match status" value="2"/>
</dbReference>
<evidence type="ECO:0000256" key="7">
    <source>
        <dbReference type="SAM" id="Coils"/>
    </source>
</evidence>
<dbReference type="InterPro" id="IPR036175">
    <property type="entry name" value="Sec23/24_helical_dom_sf"/>
</dbReference>
<keyword evidence="12" id="KW-1185">Reference proteome</keyword>
<dbReference type="InterPro" id="IPR006574">
    <property type="entry name" value="PRY"/>
</dbReference>
<dbReference type="InterPro" id="IPR006900">
    <property type="entry name" value="Sec23/24_helical_dom"/>
</dbReference>
<evidence type="ECO:0000259" key="10">
    <source>
        <dbReference type="PROSITE" id="PS50188"/>
    </source>
</evidence>
<dbReference type="InterPro" id="IPR029006">
    <property type="entry name" value="ADF-H/Gelsolin-like_dom_sf"/>
</dbReference>
<dbReference type="SMART" id="SM00449">
    <property type="entry name" value="SPRY"/>
    <property type="match status" value="2"/>
</dbReference>
<dbReference type="PRINTS" id="PR01407">
    <property type="entry name" value="BUTYPHLNCDUF"/>
</dbReference>
<feature type="domain" description="B30.2/SPRY" evidence="10">
    <location>
        <begin position="589"/>
        <end position="780"/>
    </location>
</feature>
<evidence type="ECO:0000256" key="4">
    <source>
        <dbReference type="ARBA" id="ARBA00022833"/>
    </source>
</evidence>
<evidence type="ECO:0000256" key="5">
    <source>
        <dbReference type="ARBA" id="ARBA00023329"/>
    </source>
</evidence>
<evidence type="ECO:0000259" key="9">
    <source>
        <dbReference type="PROSITE" id="PS50119"/>
    </source>
</evidence>
<dbReference type="InterPro" id="IPR036174">
    <property type="entry name" value="Znf_Sec23_Sec24_sf"/>
</dbReference>
<feature type="region of interest" description="Disordered" evidence="8">
    <location>
        <begin position="771"/>
        <end position="812"/>
    </location>
</feature>
<dbReference type="CDD" id="cd12893">
    <property type="entry name" value="SPRY_PRY_TRIM35"/>
    <property type="match status" value="2"/>
</dbReference>
<dbReference type="PROSITE" id="PS50119">
    <property type="entry name" value="ZF_BBOX"/>
    <property type="match status" value="2"/>
</dbReference>
<dbReference type="Gene3D" id="1.20.120.730">
    <property type="entry name" value="Sec23/Sec24 helical domain"/>
    <property type="match status" value="1"/>
</dbReference>
<feature type="domain" description="B box-type" evidence="9">
    <location>
        <begin position="409"/>
        <end position="440"/>
    </location>
</feature>
<sequence>MCKRKSSKDFPGVNFTLKELADTFTGRHEAASSETEKGKKSLMVLCSQHEEEPKLFCKDEDRAVCPVCDPSLHQSHKLVPIEQGVADLKEQLKSDLKSLQDKRDEYKRVKETYNEMIQHSKKQLLFTEKQIRAEFNKLHQFLKEEEESRLAALREEEEQKGKTVSREWKRIQEQISSLTDSISTVREDLQKHNVSFLSSYGSTQARARAQSSLSEPQPLSGALIDVAQHLGNLSFRVWEKMKEKVQLSPVILDPNTAHARLYLSDDLTTVRCGDTHQQLPDNPERHGRCPTVLGSEGFSSGKHSWEVEVGDHPDWNIGLTKQSVDRKGKLFASPEYGIWCLRHHQGKYTNGVGVSVTVKKSLQRIRVQLDCDGGEVSFYDAEDMNHLHTHRDTFTEKLFPYFSVGSKHEEEPKLFCKDEDRAVCPVCDPSLHQSHKLVPIEQEVADLKEQLKSDLKSLQDKRDEYEEVEKTYNKMIQHSKKQLLFTEKQIRAEFNKLQQFLKEEEESRLAALREEEEQKGKTVSRELKRIQEQISSLTDSISAVREDLQKHNMPFLSSYGSTQARARAQSSLSEPQPLSGALIDVAQHLGNLSFRVWEKMKEKVQLSPVILDPNTANLYLYLSDDLTTVRCGDTHQQLPYNPERFNRCIIVLGTQSFSSGKHSWEVEVGDHPVWNIGLAKQSVDRKGELFHSPEYGIWCLWHRYGQYTNGFCVTVTMKKSLQRIRVQLDYDGGEVSFYDPKDMTHLYTYRDTFTEKLFPYFAIGPAVAGTSQVSSKNNETCDVPEDPMPAAESEKKDDSYPNLDYSPHSDRDFSDFQSDIGWSSSEESIYSISPNPVDEGRRRGRSMAKQQSSLPTDKVAKKSPAADRKTFTEAVVLPTSNKKGYRVYDRMNYCLFCSKPLSKMARHFEQVHSDKAEVAVAFQHPMNSRERRKILEDLGVGDGFKGVLCEMIYDDVTQAAIDNKILPQFGEHMFNQYGSDQQSRWAPPPPPHPRGAMNEFVPGATARGVSIVPPQSPNSESRYGLDPELLPSAVKVIAEDRAEWEGKVFVSEPFSRLPPLATTSCIIEDRGNASPLAIRATSYCVPCEGQTALLSRLPLGALVTPLARGNPGEKPLPVCKEPECVSGCSGCGASMCAAMGWQDCGQRFYCPFCGKLGEVPWQHYQPTYGAEGARVDKDKRPELSMGSYEILGSQKGEPAALLLAIDVSASALRGGHLEFVTEQIHSLLTSLNRQDGDAPSDVRVGLMTYDGRIHLYDLSPALSRPHMLVITETDDLQLPVREGLLVSLRDCMDSIDSVLRLFPQFSAECDDSGGVPAELPVKAALAILQALSCPGKLLIFHTASLMEMGHANSPSSSGFFGSSKPKSIFQPSEPAVSLAQECVRQGCGVHLFVLSQQDVGGAWPGHIPYLTGGALHTYGHLQGELDKERFSADLKRTVETDTGYKAELRIFVSSDLRVSGCYGLFLPGPSPALVALATLDRRTTLAVELSHTRGLDETRGAAIQTALTYSTRTGDRRTRVHTLTLRCSRHLQDAFRHCQAQTLLTFYCKKMYCAVLERPLQEMREELQMEVTEALASYRKHCSSASVSAGQLVLPQYLRALPVYTNSLRKSEVLLPGLRSSIHRRLQQRCQVLGMDTPGTAAHFYPLLLPLPLSVENSEPPNPEQALRCCAVSLEPRGLYLVHTPLTLLLWVGTRVPASTLVELFNTSCFSSLPSGETKLPVLENPLSVSVRSLIDGLNSQGPCARKLWLVKEGDACEEALHHHLVEDKSPNGGASYADFLYHLHINSVRLLHNLGNL</sequence>
<dbReference type="InterPro" id="IPR001870">
    <property type="entry name" value="B30.2/SPRY"/>
</dbReference>
<dbReference type="SUPFAM" id="SSF82754">
    <property type="entry name" value="C-terminal, gelsolin-like domain of Sec23/24"/>
    <property type="match status" value="1"/>
</dbReference>
<dbReference type="Pfam" id="PF08033">
    <property type="entry name" value="Sec23_BS"/>
    <property type="match status" value="1"/>
</dbReference>
<comment type="subcellular location">
    <subcellularLocation>
        <location evidence="1">Cytoplasmic vesicle</location>
        <location evidence="1">COPII-coated vesicle membrane</location>
        <topology evidence="1">Peripheral membrane protein</topology>
        <orientation evidence="1">Cytoplasmic side</orientation>
    </subcellularLocation>
    <subcellularLocation>
        <location evidence="2">Endoplasmic reticulum membrane</location>
        <topology evidence="2">Peripheral membrane protein</topology>
        <orientation evidence="2">Cytoplasmic side</orientation>
    </subcellularLocation>
</comment>
<evidence type="ECO:0000256" key="8">
    <source>
        <dbReference type="SAM" id="MobiDB-lite"/>
    </source>
</evidence>
<dbReference type="GO" id="GO:0006888">
    <property type="term" value="P:endoplasmic reticulum to Golgi vesicle-mediated transport"/>
    <property type="evidence" value="ECO:0007669"/>
    <property type="project" value="InterPro"/>
</dbReference>
<feature type="domain" description="B box-type" evidence="9">
    <location>
        <begin position="41"/>
        <end position="81"/>
    </location>
</feature>
<dbReference type="SMART" id="SM00589">
    <property type="entry name" value="PRY"/>
    <property type="match status" value="2"/>
</dbReference>
<dbReference type="InterPro" id="IPR003877">
    <property type="entry name" value="SPRY_dom"/>
</dbReference>
<dbReference type="InterPro" id="IPR043136">
    <property type="entry name" value="B30.2/SPRY_sf"/>
</dbReference>
<keyword evidence="3 6" id="KW-0863">Zinc-finger</keyword>
<dbReference type="InterPro" id="IPR036465">
    <property type="entry name" value="vWFA_dom_sf"/>
</dbReference>
<dbReference type="PROSITE" id="PS50188">
    <property type="entry name" value="B302_SPRY"/>
    <property type="match status" value="2"/>
</dbReference>
<dbReference type="SUPFAM" id="SSF57845">
    <property type="entry name" value="B-box zinc-binding domain"/>
    <property type="match status" value="2"/>
</dbReference>
<dbReference type="SUPFAM" id="SSF82919">
    <property type="entry name" value="Zn-finger domain of Sec23/24"/>
    <property type="match status" value="1"/>
</dbReference>
<feature type="region of interest" description="Disordered" evidence="8">
    <location>
        <begin position="827"/>
        <end position="865"/>
    </location>
</feature>
<feature type="region of interest" description="Disordered" evidence="8">
    <location>
        <begin position="978"/>
        <end position="1000"/>
    </location>
</feature>
<proteinExistence type="predicted"/>
<dbReference type="GO" id="GO:0005789">
    <property type="term" value="C:endoplasmic reticulum membrane"/>
    <property type="evidence" value="ECO:0007669"/>
    <property type="project" value="UniProtKB-SubCell"/>
</dbReference>
<keyword evidence="3 6" id="KW-0479">Metal-binding</keyword>
<evidence type="ECO:0000256" key="3">
    <source>
        <dbReference type="ARBA" id="ARBA00022771"/>
    </source>
</evidence>
<evidence type="ECO:0000256" key="6">
    <source>
        <dbReference type="PROSITE-ProRule" id="PRU00024"/>
    </source>
</evidence>
<evidence type="ECO:0000256" key="1">
    <source>
        <dbReference type="ARBA" id="ARBA00004299"/>
    </source>
</evidence>